<evidence type="ECO:0000313" key="3">
    <source>
        <dbReference type="Proteomes" id="UP001292094"/>
    </source>
</evidence>
<keyword evidence="3" id="KW-1185">Reference proteome</keyword>
<dbReference type="Proteomes" id="UP001292094">
    <property type="component" value="Unassembled WGS sequence"/>
</dbReference>
<proteinExistence type="predicted"/>
<reference evidence="2" key="1">
    <citation type="submission" date="2023-11" db="EMBL/GenBank/DDBJ databases">
        <title>Genome assemblies of two species of porcelain crab, Petrolisthes cinctipes and Petrolisthes manimaculis (Anomura: Porcellanidae).</title>
        <authorList>
            <person name="Angst P."/>
        </authorList>
    </citation>
    <scope>NUCLEOTIDE SEQUENCE</scope>
    <source>
        <strain evidence="2">PB745_02</strain>
        <tissue evidence="2">Gill</tissue>
    </source>
</reference>
<comment type="caution">
    <text evidence="2">The sequence shown here is derived from an EMBL/GenBank/DDBJ whole genome shotgun (WGS) entry which is preliminary data.</text>
</comment>
<evidence type="ECO:0000313" key="2">
    <source>
        <dbReference type="EMBL" id="KAK4312506.1"/>
    </source>
</evidence>
<feature type="compositionally biased region" description="Low complexity" evidence="1">
    <location>
        <begin position="149"/>
        <end position="159"/>
    </location>
</feature>
<evidence type="ECO:0000256" key="1">
    <source>
        <dbReference type="SAM" id="MobiDB-lite"/>
    </source>
</evidence>
<feature type="compositionally biased region" description="Pro residues" evidence="1">
    <location>
        <begin position="175"/>
        <end position="194"/>
    </location>
</feature>
<protein>
    <submittedName>
        <fullName evidence="2">Uncharacterized protein</fullName>
    </submittedName>
</protein>
<accession>A0AAE1PQZ9</accession>
<feature type="region of interest" description="Disordered" evidence="1">
    <location>
        <begin position="149"/>
        <end position="194"/>
    </location>
</feature>
<dbReference type="EMBL" id="JAWZYT010001408">
    <property type="protein sequence ID" value="KAK4312506.1"/>
    <property type="molecule type" value="Genomic_DNA"/>
</dbReference>
<name>A0AAE1PQZ9_9EUCA</name>
<organism evidence="2 3">
    <name type="scientific">Petrolisthes manimaculis</name>
    <dbReference type="NCBI Taxonomy" id="1843537"/>
    <lineage>
        <taxon>Eukaryota</taxon>
        <taxon>Metazoa</taxon>
        <taxon>Ecdysozoa</taxon>
        <taxon>Arthropoda</taxon>
        <taxon>Crustacea</taxon>
        <taxon>Multicrustacea</taxon>
        <taxon>Malacostraca</taxon>
        <taxon>Eumalacostraca</taxon>
        <taxon>Eucarida</taxon>
        <taxon>Decapoda</taxon>
        <taxon>Pleocyemata</taxon>
        <taxon>Anomura</taxon>
        <taxon>Galatheoidea</taxon>
        <taxon>Porcellanidae</taxon>
        <taxon>Petrolisthes</taxon>
    </lineage>
</organism>
<dbReference type="AlphaFoldDB" id="A0AAE1PQZ9"/>
<sequence length="194" mass="21201">MEPAGVAVNTSGKGRSRGTLIDQFNASLFVAQHYTVMLSISICLELLPREVSPWRVVVMSAPGPNNTGESQLITGQLKVEVSGAWCHTEAFRTVMAYEWLSFTLRANPRPGHDLLWKMLKLGGSTIVGVEMRVDEHFLVLPSNPTSSYSSPLLLSSSPTQPHPQPQPQPHILSIPVPPLTQPHPPHPLHSCPPL</sequence>
<gene>
    <name evidence="2" type="ORF">Pmani_016098</name>
</gene>